<protein>
    <recommendedName>
        <fullName evidence="10">DNA-directed RNA polymerase sigma-70 factor</fullName>
    </recommendedName>
</protein>
<evidence type="ECO:0000256" key="2">
    <source>
        <dbReference type="ARBA" id="ARBA00023015"/>
    </source>
</evidence>
<evidence type="ECO:0000259" key="6">
    <source>
        <dbReference type="Pfam" id="PF04542"/>
    </source>
</evidence>
<dbReference type="EMBL" id="BIFS01000001">
    <property type="protein sequence ID" value="GCE21341.1"/>
    <property type="molecule type" value="Genomic_DNA"/>
</dbReference>
<keyword evidence="3" id="KW-0731">Sigma factor</keyword>
<keyword evidence="9" id="KW-1185">Reference proteome</keyword>
<dbReference type="InterPro" id="IPR014284">
    <property type="entry name" value="RNA_pol_sigma-70_dom"/>
</dbReference>
<dbReference type="InterPro" id="IPR013324">
    <property type="entry name" value="RNA_pol_sigma_r3/r4-like"/>
</dbReference>
<dbReference type="Gene3D" id="1.10.1740.10">
    <property type="match status" value="1"/>
</dbReference>
<dbReference type="InterPro" id="IPR036388">
    <property type="entry name" value="WH-like_DNA-bd_sf"/>
</dbReference>
<evidence type="ECO:0000256" key="1">
    <source>
        <dbReference type="ARBA" id="ARBA00010641"/>
    </source>
</evidence>
<dbReference type="SUPFAM" id="SSF88659">
    <property type="entry name" value="Sigma3 and sigma4 domains of RNA polymerase sigma factors"/>
    <property type="match status" value="1"/>
</dbReference>
<dbReference type="Proteomes" id="UP000287188">
    <property type="component" value="Unassembled WGS sequence"/>
</dbReference>
<evidence type="ECO:0000313" key="9">
    <source>
        <dbReference type="Proteomes" id="UP000287188"/>
    </source>
</evidence>
<dbReference type="InterPro" id="IPR013325">
    <property type="entry name" value="RNA_pol_sigma_r2"/>
</dbReference>
<proteinExistence type="inferred from homology"/>
<comment type="similarity">
    <text evidence="1">Belongs to the sigma-70 factor family. ECF subfamily.</text>
</comment>
<dbReference type="GO" id="GO:0006352">
    <property type="term" value="P:DNA-templated transcription initiation"/>
    <property type="evidence" value="ECO:0007669"/>
    <property type="project" value="InterPro"/>
</dbReference>
<dbReference type="InterPro" id="IPR039425">
    <property type="entry name" value="RNA_pol_sigma-70-like"/>
</dbReference>
<dbReference type="Gene3D" id="1.10.10.10">
    <property type="entry name" value="Winged helix-like DNA-binding domain superfamily/Winged helix DNA-binding domain"/>
    <property type="match status" value="1"/>
</dbReference>
<evidence type="ECO:0000256" key="5">
    <source>
        <dbReference type="ARBA" id="ARBA00023163"/>
    </source>
</evidence>
<evidence type="ECO:0000256" key="3">
    <source>
        <dbReference type="ARBA" id="ARBA00023082"/>
    </source>
</evidence>
<dbReference type="SUPFAM" id="SSF88946">
    <property type="entry name" value="Sigma2 domain of RNA polymerase sigma factors"/>
    <property type="match status" value="1"/>
</dbReference>
<evidence type="ECO:0000256" key="4">
    <source>
        <dbReference type="ARBA" id="ARBA00023125"/>
    </source>
</evidence>
<dbReference type="PANTHER" id="PTHR43133">
    <property type="entry name" value="RNA POLYMERASE ECF-TYPE SIGMA FACTO"/>
    <property type="match status" value="1"/>
</dbReference>
<dbReference type="GO" id="GO:0016987">
    <property type="term" value="F:sigma factor activity"/>
    <property type="evidence" value="ECO:0007669"/>
    <property type="project" value="UniProtKB-KW"/>
</dbReference>
<dbReference type="CDD" id="cd06171">
    <property type="entry name" value="Sigma70_r4"/>
    <property type="match status" value="1"/>
</dbReference>
<evidence type="ECO:0000313" key="8">
    <source>
        <dbReference type="EMBL" id="GCE21341.1"/>
    </source>
</evidence>
<feature type="domain" description="RNA polymerase sigma factor 70 region 4 type 2" evidence="7">
    <location>
        <begin position="122"/>
        <end position="173"/>
    </location>
</feature>
<dbReference type="Pfam" id="PF04542">
    <property type="entry name" value="Sigma70_r2"/>
    <property type="match status" value="1"/>
</dbReference>
<sequence length="223" mass="25171">MEKFEDMLQDVEKILTTERPRLLRLCTRITGSPVVAEDMVQETLLEAWRHLDNLQDPQKFPQWLSGIARNVCLRWIRKQEHDTANLLSVSALDEAGFSTLAETLTADFDVEIELERQELAALLDQAMELLPAETRTSLLERYVRESSLADIAALLGMNVNAVSMRLQRGKLALRKVLANELSLESSAYTPVEYDNWGRPRYGATCVGNIACWENSSQSSLSSI</sequence>
<keyword evidence="5" id="KW-0804">Transcription</keyword>
<dbReference type="NCBIfam" id="TIGR02937">
    <property type="entry name" value="sigma70-ECF"/>
    <property type="match status" value="1"/>
</dbReference>
<evidence type="ECO:0008006" key="10">
    <source>
        <dbReference type="Google" id="ProtNLM"/>
    </source>
</evidence>
<feature type="domain" description="RNA polymerase sigma-70 region 2" evidence="6">
    <location>
        <begin position="17"/>
        <end position="80"/>
    </location>
</feature>
<dbReference type="Pfam" id="PF08281">
    <property type="entry name" value="Sigma70_r4_2"/>
    <property type="match status" value="1"/>
</dbReference>
<accession>A0A402AQ91</accession>
<dbReference type="PANTHER" id="PTHR43133:SF8">
    <property type="entry name" value="RNA POLYMERASE SIGMA FACTOR HI_1459-RELATED"/>
    <property type="match status" value="1"/>
</dbReference>
<dbReference type="AlphaFoldDB" id="A0A402AQ91"/>
<dbReference type="GO" id="GO:0003677">
    <property type="term" value="F:DNA binding"/>
    <property type="evidence" value="ECO:0007669"/>
    <property type="project" value="UniProtKB-KW"/>
</dbReference>
<dbReference type="InterPro" id="IPR013249">
    <property type="entry name" value="RNA_pol_sigma70_r4_t2"/>
</dbReference>
<dbReference type="OrthoDB" id="153368at2"/>
<dbReference type="RefSeq" id="WP_126552952.1">
    <property type="nucleotide sequence ID" value="NZ_BIFS01000001.1"/>
</dbReference>
<evidence type="ECO:0000259" key="7">
    <source>
        <dbReference type="Pfam" id="PF08281"/>
    </source>
</evidence>
<name>A0A402AQ91_9CHLR</name>
<gene>
    <name evidence="8" type="ORF">KDK_51410</name>
</gene>
<organism evidence="8 9">
    <name type="scientific">Dictyobacter kobayashii</name>
    <dbReference type="NCBI Taxonomy" id="2014872"/>
    <lineage>
        <taxon>Bacteria</taxon>
        <taxon>Bacillati</taxon>
        <taxon>Chloroflexota</taxon>
        <taxon>Ktedonobacteria</taxon>
        <taxon>Ktedonobacterales</taxon>
        <taxon>Dictyobacteraceae</taxon>
        <taxon>Dictyobacter</taxon>
    </lineage>
</organism>
<comment type="caution">
    <text evidence="8">The sequence shown here is derived from an EMBL/GenBank/DDBJ whole genome shotgun (WGS) entry which is preliminary data.</text>
</comment>
<keyword evidence="4" id="KW-0238">DNA-binding</keyword>
<reference evidence="9" key="1">
    <citation type="submission" date="2018-12" db="EMBL/GenBank/DDBJ databases">
        <title>Tengunoibacter tsumagoiensis gen. nov., sp. nov., Dictyobacter kobayashii sp. nov., D. alpinus sp. nov., and D. joshuensis sp. nov. and description of Dictyobacteraceae fam. nov. within the order Ktedonobacterales isolated from Tengu-no-mugimeshi.</title>
        <authorList>
            <person name="Wang C.M."/>
            <person name="Zheng Y."/>
            <person name="Sakai Y."/>
            <person name="Toyoda A."/>
            <person name="Minakuchi Y."/>
            <person name="Abe K."/>
            <person name="Yokota A."/>
            <person name="Yabe S."/>
        </authorList>
    </citation>
    <scope>NUCLEOTIDE SEQUENCE [LARGE SCALE GENOMIC DNA]</scope>
    <source>
        <strain evidence="9">Uno11</strain>
    </source>
</reference>
<keyword evidence="2" id="KW-0805">Transcription regulation</keyword>
<dbReference type="InterPro" id="IPR007627">
    <property type="entry name" value="RNA_pol_sigma70_r2"/>
</dbReference>